<gene>
    <name evidence="2" type="ORF">JOB18_014937</name>
</gene>
<evidence type="ECO:0000256" key="1">
    <source>
        <dbReference type="SAM" id="MobiDB-lite"/>
    </source>
</evidence>
<reference evidence="2 3" key="1">
    <citation type="journal article" date="2021" name="Sci. Rep.">
        <title>Chromosome anchoring in Senegalese sole (Solea senegalensis) reveals sex-associated markers and genome rearrangements in flatfish.</title>
        <authorList>
            <person name="Guerrero-Cozar I."/>
            <person name="Gomez-Garrido J."/>
            <person name="Berbel C."/>
            <person name="Martinez-Blanch J.F."/>
            <person name="Alioto T."/>
            <person name="Claros M.G."/>
            <person name="Gagnaire P.A."/>
            <person name="Manchado M."/>
        </authorList>
    </citation>
    <scope>NUCLEOTIDE SEQUENCE [LARGE SCALE GENOMIC DNA]</scope>
    <source>
        <strain evidence="2">Sse05_10M</strain>
    </source>
</reference>
<dbReference type="Proteomes" id="UP000693946">
    <property type="component" value="Linkage Group LG7"/>
</dbReference>
<evidence type="ECO:0000313" key="3">
    <source>
        <dbReference type="Proteomes" id="UP000693946"/>
    </source>
</evidence>
<protein>
    <submittedName>
        <fullName evidence="2">Uncharacterized protein</fullName>
    </submittedName>
</protein>
<feature type="region of interest" description="Disordered" evidence="1">
    <location>
        <begin position="101"/>
        <end position="121"/>
    </location>
</feature>
<dbReference type="AlphaFoldDB" id="A0AAV6Q1F9"/>
<organism evidence="2 3">
    <name type="scientific">Solea senegalensis</name>
    <name type="common">Senegalese sole</name>
    <dbReference type="NCBI Taxonomy" id="28829"/>
    <lineage>
        <taxon>Eukaryota</taxon>
        <taxon>Metazoa</taxon>
        <taxon>Chordata</taxon>
        <taxon>Craniata</taxon>
        <taxon>Vertebrata</taxon>
        <taxon>Euteleostomi</taxon>
        <taxon>Actinopterygii</taxon>
        <taxon>Neopterygii</taxon>
        <taxon>Teleostei</taxon>
        <taxon>Neoteleostei</taxon>
        <taxon>Acanthomorphata</taxon>
        <taxon>Carangaria</taxon>
        <taxon>Pleuronectiformes</taxon>
        <taxon>Pleuronectoidei</taxon>
        <taxon>Soleidae</taxon>
        <taxon>Solea</taxon>
    </lineage>
</organism>
<comment type="caution">
    <text evidence="2">The sequence shown here is derived from an EMBL/GenBank/DDBJ whole genome shotgun (WGS) entry which is preliminary data.</text>
</comment>
<keyword evidence="3" id="KW-1185">Reference proteome</keyword>
<sequence length="152" mass="17111">MLQNERLATTMKQHHALIGGFHSERWFVAPAVRHERRVCTFSDRGGHTLSLSSPVEAQHIQTRWLNRNKLELIILVPHGLAGRSLHRWGITHSESMERLAYSQDTAPPTHPPSGRNSRLSVRSTACKHITTTMNRNGEVTGPRVPSPLTLTM</sequence>
<name>A0AAV6Q1F9_SOLSE</name>
<proteinExistence type="predicted"/>
<dbReference type="EMBL" id="JAGKHQ010000019">
    <property type="protein sequence ID" value="KAG7482181.1"/>
    <property type="molecule type" value="Genomic_DNA"/>
</dbReference>
<accession>A0AAV6Q1F9</accession>
<evidence type="ECO:0000313" key="2">
    <source>
        <dbReference type="EMBL" id="KAG7482181.1"/>
    </source>
</evidence>